<dbReference type="GO" id="GO:0006351">
    <property type="term" value="P:DNA-templated transcription"/>
    <property type="evidence" value="ECO:0007669"/>
    <property type="project" value="TreeGrafter"/>
</dbReference>
<keyword evidence="4" id="KW-0804">Transcription</keyword>
<gene>
    <name evidence="7" type="ORF">A6V36_18050</name>
    <name evidence="6" type="ORF">A6V37_10230</name>
</gene>
<dbReference type="PANTHER" id="PTHR30537:SF5">
    <property type="entry name" value="HTH-TYPE TRANSCRIPTIONAL ACTIVATOR TTDR-RELATED"/>
    <property type="match status" value="1"/>
</dbReference>
<evidence type="ECO:0000313" key="7">
    <source>
        <dbReference type="EMBL" id="OAJ63397.1"/>
    </source>
</evidence>
<dbReference type="FunFam" id="1.10.10.10:FF:000001">
    <property type="entry name" value="LysR family transcriptional regulator"/>
    <property type="match status" value="1"/>
</dbReference>
<dbReference type="SUPFAM" id="SSF53850">
    <property type="entry name" value="Periplasmic binding protein-like II"/>
    <property type="match status" value="1"/>
</dbReference>
<dbReference type="InterPro" id="IPR058163">
    <property type="entry name" value="LysR-type_TF_proteobact-type"/>
</dbReference>
<sequence>MSLLEDMHLFVEVANARSFTRAASVLDMPVSTLSRRIGRLEDTIGVRLLNRSTRTVELTELGTTYYETCRELVAQAQSAHESLGAAAATPSGVLRVALPVDFSTTFLDLPIARFLARYPRVRLHLHLTSEPVDMVAGSFDVSIRIGNPPDSRLIGRKLATLSRYFYASPEIAAKLSGITGPADLDPSFCIGLVDAAVEHWEAHKVDDRFTLKPTGRVVANNVGLLRRLVQRGVGISVFAEAMVSPEVDSGSLVRILPGWQLGPTPVYAFTASRQEPAKVCLFVATISDALRTPSDGRD</sequence>
<organism evidence="6 9">
    <name type="scientific">Paraburkholderia ginsengiterrae</name>
    <dbReference type="NCBI Taxonomy" id="1462993"/>
    <lineage>
        <taxon>Bacteria</taxon>
        <taxon>Pseudomonadati</taxon>
        <taxon>Pseudomonadota</taxon>
        <taxon>Betaproteobacteria</taxon>
        <taxon>Burkholderiales</taxon>
        <taxon>Burkholderiaceae</taxon>
        <taxon>Paraburkholderia</taxon>
    </lineage>
</organism>
<dbReference type="InterPro" id="IPR000847">
    <property type="entry name" value="LysR_HTH_N"/>
</dbReference>
<dbReference type="InterPro" id="IPR036388">
    <property type="entry name" value="WH-like_DNA-bd_sf"/>
</dbReference>
<keyword evidence="8" id="KW-1185">Reference proteome</keyword>
<evidence type="ECO:0000256" key="4">
    <source>
        <dbReference type="ARBA" id="ARBA00023163"/>
    </source>
</evidence>
<dbReference type="GO" id="GO:0003700">
    <property type="term" value="F:DNA-binding transcription factor activity"/>
    <property type="evidence" value="ECO:0007669"/>
    <property type="project" value="InterPro"/>
</dbReference>
<comment type="similarity">
    <text evidence="1">Belongs to the LysR transcriptional regulatory family.</text>
</comment>
<dbReference type="SUPFAM" id="SSF46785">
    <property type="entry name" value="Winged helix' DNA-binding domain"/>
    <property type="match status" value="1"/>
</dbReference>
<dbReference type="GO" id="GO:0043565">
    <property type="term" value="F:sequence-specific DNA binding"/>
    <property type="evidence" value="ECO:0007669"/>
    <property type="project" value="TreeGrafter"/>
</dbReference>
<dbReference type="PROSITE" id="PS50931">
    <property type="entry name" value="HTH_LYSR"/>
    <property type="match status" value="1"/>
</dbReference>
<dbReference type="OrthoDB" id="116299at2"/>
<dbReference type="Proteomes" id="UP000077961">
    <property type="component" value="Unassembled WGS sequence"/>
</dbReference>
<dbReference type="EMBL" id="LXKA01000382">
    <property type="protein sequence ID" value="OAJ52036.1"/>
    <property type="molecule type" value="Genomic_DNA"/>
</dbReference>
<evidence type="ECO:0000313" key="9">
    <source>
        <dbReference type="Proteomes" id="UP000078116"/>
    </source>
</evidence>
<name>A0A1A9MW17_9BURK</name>
<keyword evidence="3" id="KW-0238">DNA-binding</keyword>
<dbReference type="InterPro" id="IPR036390">
    <property type="entry name" value="WH_DNA-bd_sf"/>
</dbReference>
<reference evidence="8 9" key="1">
    <citation type="submission" date="2016-04" db="EMBL/GenBank/DDBJ databases">
        <title>Reclassification of Paraburkholderia panaciterrae (Farh et al. 2015) Dobritsa &amp; Samadpour 2016 as a later homotypic synonym of Paraburkholderia ginsengiterrae (Farh et al. 2015) Dobritsa &amp; Samadpour 2016.</title>
        <authorList>
            <person name="Dobritsa A.P."/>
            <person name="Kutumbaka K."/>
            <person name="Samadpour M."/>
        </authorList>
    </citation>
    <scope>NUCLEOTIDE SEQUENCE [LARGE SCALE GENOMIC DNA]</scope>
    <source>
        <strain evidence="6 9">DCY85</strain>
        <strain evidence="7 8">DCY85-1</strain>
    </source>
</reference>
<keyword evidence="2" id="KW-0805">Transcription regulation</keyword>
<evidence type="ECO:0000313" key="8">
    <source>
        <dbReference type="Proteomes" id="UP000077961"/>
    </source>
</evidence>
<dbReference type="STRING" id="1462993.A6V36_18050"/>
<dbReference type="RefSeq" id="WP_064265063.1">
    <property type="nucleotide sequence ID" value="NZ_LXJZ01000020.1"/>
</dbReference>
<evidence type="ECO:0000259" key="5">
    <source>
        <dbReference type="PROSITE" id="PS50931"/>
    </source>
</evidence>
<dbReference type="Gene3D" id="1.10.10.10">
    <property type="entry name" value="Winged helix-like DNA-binding domain superfamily/Winged helix DNA-binding domain"/>
    <property type="match status" value="1"/>
</dbReference>
<dbReference type="Gene3D" id="3.40.190.290">
    <property type="match status" value="1"/>
</dbReference>
<dbReference type="PANTHER" id="PTHR30537">
    <property type="entry name" value="HTH-TYPE TRANSCRIPTIONAL REGULATOR"/>
    <property type="match status" value="1"/>
</dbReference>
<evidence type="ECO:0000256" key="3">
    <source>
        <dbReference type="ARBA" id="ARBA00023125"/>
    </source>
</evidence>
<dbReference type="Pfam" id="PF03466">
    <property type="entry name" value="LysR_substrate"/>
    <property type="match status" value="1"/>
</dbReference>
<dbReference type="InterPro" id="IPR005119">
    <property type="entry name" value="LysR_subst-bd"/>
</dbReference>
<evidence type="ECO:0000256" key="2">
    <source>
        <dbReference type="ARBA" id="ARBA00023015"/>
    </source>
</evidence>
<comment type="caution">
    <text evidence="6">The sequence shown here is derived from an EMBL/GenBank/DDBJ whole genome shotgun (WGS) entry which is preliminary data.</text>
</comment>
<dbReference type="Proteomes" id="UP000078116">
    <property type="component" value="Unassembled WGS sequence"/>
</dbReference>
<evidence type="ECO:0000313" key="6">
    <source>
        <dbReference type="EMBL" id="OAJ52036.1"/>
    </source>
</evidence>
<evidence type="ECO:0000256" key="1">
    <source>
        <dbReference type="ARBA" id="ARBA00009437"/>
    </source>
</evidence>
<feature type="domain" description="HTH lysR-type" evidence="5">
    <location>
        <begin position="1"/>
        <end position="59"/>
    </location>
</feature>
<dbReference type="CDD" id="cd08422">
    <property type="entry name" value="PBP2_CrgA_like"/>
    <property type="match status" value="1"/>
</dbReference>
<dbReference type="AlphaFoldDB" id="A0A1A9MW17"/>
<proteinExistence type="inferred from homology"/>
<dbReference type="Pfam" id="PF00126">
    <property type="entry name" value="HTH_1"/>
    <property type="match status" value="1"/>
</dbReference>
<accession>A0A1A9MW17</accession>
<dbReference type="EMBL" id="LXJZ01000020">
    <property type="protein sequence ID" value="OAJ63397.1"/>
    <property type="molecule type" value="Genomic_DNA"/>
</dbReference>
<protein>
    <recommendedName>
        <fullName evidence="5">HTH lysR-type domain-containing protein</fullName>
    </recommendedName>
</protein>